<dbReference type="SUPFAM" id="SSF46689">
    <property type="entry name" value="Homeodomain-like"/>
    <property type="match status" value="2"/>
</dbReference>
<dbReference type="Proteomes" id="UP000282311">
    <property type="component" value="Unassembled WGS sequence"/>
</dbReference>
<name>A0A3B0CMF8_9BACL</name>
<dbReference type="Pfam" id="PF12833">
    <property type="entry name" value="HTH_18"/>
    <property type="match status" value="1"/>
</dbReference>
<evidence type="ECO:0000313" key="5">
    <source>
        <dbReference type="EMBL" id="RKN86140.1"/>
    </source>
</evidence>
<dbReference type="PANTHER" id="PTHR43280">
    <property type="entry name" value="ARAC-FAMILY TRANSCRIPTIONAL REGULATOR"/>
    <property type="match status" value="1"/>
</dbReference>
<dbReference type="OrthoDB" id="8365150at2"/>
<dbReference type="AlphaFoldDB" id="A0A3B0CMF8"/>
<dbReference type="GO" id="GO:0043565">
    <property type="term" value="F:sequence-specific DNA binding"/>
    <property type="evidence" value="ECO:0007669"/>
    <property type="project" value="InterPro"/>
</dbReference>
<dbReference type="InterPro" id="IPR018060">
    <property type="entry name" value="HTH_AraC"/>
</dbReference>
<sequence>MIEYPTETKTIWLHRPTPLEKMWGIWPTSTGYSIAKPGYRNGSRAIPSFALVYVEQGGLHFIDYRGNEQLLRKNSMFCLIPGILHQYYYSEAEEPPRTSWITFEGKQSLSLLNRIGFSMERPCLAGWDETRLIPHMKSMEHVFASEEKSDRLHFVLHLIGWFDELLVQSRQRGYENAPSTSWLTDSIEFMNTHYANGIRIQDIARHAGMTRSHYTRMFTAQMGCSPKAFLQRLRMEKAMHYLKETTFTLTEIALTISYPDAYSFSRAFQQHYGYPPSQARERLTSNSSG</sequence>
<evidence type="ECO:0000256" key="3">
    <source>
        <dbReference type="ARBA" id="ARBA00023163"/>
    </source>
</evidence>
<keyword evidence="3" id="KW-0804">Transcription</keyword>
<keyword evidence="1" id="KW-0805">Transcription regulation</keyword>
<evidence type="ECO:0000256" key="2">
    <source>
        <dbReference type="ARBA" id="ARBA00023125"/>
    </source>
</evidence>
<dbReference type="PROSITE" id="PS01124">
    <property type="entry name" value="HTH_ARAC_FAMILY_2"/>
    <property type="match status" value="1"/>
</dbReference>
<dbReference type="InterPro" id="IPR037923">
    <property type="entry name" value="HTH-like"/>
</dbReference>
<dbReference type="Pfam" id="PF02311">
    <property type="entry name" value="AraC_binding"/>
    <property type="match status" value="1"/>
</dbReference>
<accession>A0A3B0CMF8</accession>
<protein>
    <submittedName>
        <fullName evidence="5">AraC family transcriptional regulator</fullName>
    </submittedName>
</protein>
<organism evidence="5 6">
    <name type="scientific">Paenibacillus ginsengarvi</name>
    <dbReference type="NCBI Taxonomy" id="400777"/>
    <lineage>
        <taxon>Bacteria</taxon>
        <taxon>Bacillati</taxon>
        <taxon>Bacillota</taxon>
        <taxon>Bacilli</taxon>
        <taxon>Bacillales</taxon>
        <taxon>Paenibacillaceae</taxon>
        <taxon>Paenibacillus</taxon>
    </lineage>
</organism>
<feature type="domain" description="HTH araC/xylS-type" evidence="4">
    <location>
        <begin position="184"/>
        <end position="282"/>
    </location>
</feature>
<dbReference type="EMBL" id="RBAH01000002">
    <property type="protein sequence ID" value="RKN86140.1"/>
    <property type="molecule type" value="Genomic_DNA"/>
</dbReference>
<proteinExistence type="predicted"/>
<dbReference type="RefSeq" id="WP_120745832.1">
    <property type="nucleotide sequence ID" value="NZ_RBAH01000002.1"/>
</dbReference>
<evidence type="ECO:0000256" key="1">
    <source>
        <dbReference type="ARBA" id="ARBA00023015"/>
    </source>
</evidence>
<dbReference type="GO" id="GO:0003700">
    <property type="term" value="F:DNA-binding transcription factor activity"/>
    <property type="evidence" value="ECO:0007669"/>
    <property type="project" value="InterPro"/>
</dbReference>
<dbReference type="SMART" id="SM00342">
    <property type="entry name" value="HTH_ARAC"/>
    <property type="match status" value="1"/>
</dbReference>
<dbReference type="SUPFAM" id="SSF51215">
    <property type="entry name" value="Regulatory protein AraC"/>
    <property type="match status" value="1"/>
</dbReference>
<dbReference type="Gene3D" id="1.10.10.60">
    <property type="entry name" value="Homeodomain-like"/>
    <property type="match status" value="2"/>
</dbReference>
<dbReference type="InterPro" id="IPR003313">
    <property type="entry name" value="AraC-bd"/>
</dbReference>
<keyword evidence="6" id="KW-1185">Reference proteome</keyword>
<reference evidence="5 6" key="1">
    <citation type="journal article" date="2007" name="Int. J. Syst. Evol. Microbiol.">
        <title>Paenibacillus ginsengarvi sp. nov., isolated from soil from ginseng cultivation.</title>
        <authorList>
            <person name="Yoon M.H."/>
            <person name="Ten L.N."/>
            <person name="Im W.T."/>
        </authorList>
    </citation>
    <scope>NUCLEOTIDE SEQUENCE [LARGE SCALE GENOMIC DNA]</scope>
    <source>
        <strain evidence="5 6">KCTC 13059</strain>
    </source>
</reference>
<gene>
    <name evidence="5" type="ORF">D7M11_03780</name>
</gene>
<keyword evidence="2" id="KW-0238">DNA-binding</keyword>
<evidence type="ECO:0000313" key="6">
    <source>
        <dbReference type="Proteomes" id="UP000282311"/>
    </source>
</evidence>
<dbReference type="PANTHER" id="PTHR43280:SF2">
    <property type="entry name" value="HTH-TYPE TRANSCRIPTIONAL REGULATOR EXSA"/>
    <property type="match status" value="1"/>
</dbReference>
<dbReference type="InterPro" id="IPR009057">
    <property type="entry name" value="Homeodomain-like_sf"/>
</dbReference>
<comment type="caution">
    <text evidence="5">The sequence shown here is derived from an EMBL/GenBank/DDBJ whole genome shotgun (WGS) entry which is preliminary data.</text>
</comment>
<evidence type="ECO:0000259" key="4">
    <source>
        <dbReference type="PROSITE" id="PS01124"/>
    </source>
</evidence>